<keyword evidence="5" id="KW-1185">Reference proteome</keyword>
<name>A0A397IG06_9GLOM</name>
<evidence type="ECO:0000256" key="1">
    <source>
        <dbReference type="PROSITE-ProRule" id="PRU00047"/>
    </source>
</evidence>
<sequence length="193" mass="22561">MDIPNIYFIVTQKTPALAIWRFSKPNNNNNKFYNRTHYQKNKYSNNKNNNYNNDNNKSNNKGKEIKENCFKCGKPRHYAKECYTSIPITIELVDRRKQTADQVVTVSTLQLDDYKTTKARTRKALGSYHNTLECSEEVQPWKGKNSRRRVGLEGKEVEVIKGFVGNVLDEKARTRKTSNSYYNTLEHSEEVRP</sequence>
<evidence type="ECO:0000313" key="4">
    <source>
        <dbReference type="EMBL" id="RHZ73787.1"/>
    </source>
</evidence>
<accession>A0A397IG06</accession>
<dbReference type="EMBL" id="PQFF01000212">
    <property type="protein sequence ID" value="RHZ73787.1"/>
    <property type="molecule type" value="Genomic_DNA"/>
</dbReference>
<feature type="region of interest" description="Disordered" evidence="2">
    <location>
        <begin position="41"/>
        <end position="63"/>
    </location>
</feature>
<comment type="caution">
    <text evidence="4">The sequence shown here is derived from an EMBL/GenBank/DDBJ whole genome shotgun (WGS) entry which is preliminary data.</text>
</comment>
<feature type="compositionally biased region" description="Low complexity" evidence="2">
    <location>
        <begin position="41"/>
        <end position="59"/>
    </location>
</feature>
<dbReference type="InterPro" id="IPR001878">
    <property type="entry name" value="Znf_CCHC"/>
</dbReference>
<evidence type="ECO:0000259" key="3">
    <source>
        <dbReference type="PROSITE" id="PS50158"/>
    </source>
</evidence>
<keyword evidence="1" id="KW-0479">Metal-binding</keyword>
<dbReference type="GO" id="GO:0008270">
    <property type="term" value="F:zinc ion binding"/>
    <property type="evidence" value="ECO:0007669"/>
    <property type="project" value="UniProtKB-KW"/>
</dbReference>
<keyword evidence="1" id="KW-0862">Zinc</keyword>
<evidence type="ECO:0000313" key="5">
    <source>
        <dbReference type="Proteomes" id="UP000266861"/>
    </source>
</evidence>
<gene>
    <name evidence="4" type="ORF">Glove_229g131</name>
</gene>
<dbReference type="AlphaFoldDB" id="A0A397IG06"/>
<feature type="domain" description="CCHC-type" evidence="3">
    <location>
        <begin position="69"/>
        <end position="82"/>
    </location>
</feature>
<protein>
    <recommendedName>
        <fullName evidence="3">CCHC-type domain-containing protein</fullName>
    </recommendedName>
</protein>
<dbReference type="PROSITE" id="PS50158">
    <property type="entry name" value="ZF_CCHC"/>
    <property type="match status" value="1"/>
</dbReference>
<reference evidence="4 5" key="1">
    <citation type="submission" date="2018-08" db="EMBL/GenBank/DDBJ databases">
        <title>Genome and evolution of the arbuscular mycorrhizal fungus Diversispora epigaea (formerly Glomus versiforme) and its bacterial endosymbionts.</title>
        <authorList>
            <person name="Sun X."/>
            <person name="Fei Z."/>
            <person name="Harrison M."/>
        </authorList>
    </citation>
    <scope>NUCLEOTIDE SEQUENCE [LARGE SCALE GENOMIC DNA]</scope>
    <source>
        <strain evidence="4 5">IT104</strain>
    </source>
</reference>
<dbReference type="GO" id="GO:0003676">
    <property type="term" value="F:nucleic acid binding"/>
    <property type="evidence" value="ECO:0007669"/>
    <property type="project" value="InterPro"/>
</dbReference>
<dbReference type="Proteomes" id="UP000266861">
    <property type="component" value="Unassembled WGS sequence"/>
</dbReference>
<evidence type="ECO:0000256" key="2">
    <source>
        <dbReference type="SAM" id="MobiDB-lite"/>
    </source>
</evidence>
<keyword evidence="1" id="KW-0863">Zinc-finger</keyword>
<proteinExistence type="predicted"/>
<dbReference type="SMART" id="SM00343">
    <property type="entry name" value="ZnF_C2HC"/>
    <property type="match status" value="1"/>
</dbReference>
<organism evidence="4 5">
    <name type="scientific">Diversispora epigaea</name>
    <dbReference type="NCBI Taxonomy" id="1348612"/>
    <lineage>
        <taxon>Eukaryota</taxon>
        <taxon>Fungi</taxon>
        <taxon>Fungi incertae sedis</taxon>
        <taxon>Mucoromycota</taxon>
        <taxon>Glomeromycotina</taxon>
        <taxon>Glomeromycetes</taxon>
        <taxon>Diversisporales</taxon>
        <taxon>Diversisporaceae</taxon>
        <taxon>Diversispora</taxon>
    </lineage>
</organism>